<dbReference type="InterPro" id="IPR050464">
    <property type="entry name" value="Zeta_carotene_desat/Oxidored"/>
</dbReference>
<dbReference type="SUPFAM" id="SSF51905">
    <property type="entry name" value="FAD/NAD(P)-binding domain"/>
    <property type="match status" value="1"/>
</dbReference>
<gene>
    <name evidence="2" type="ORF">SAMN04487947_2747</name>
</gene>
<dbReference type="Gene3D" id="1.10.3110.10">
    <property type="entry name" value="protoporphyrinogen ix oxidase, domain 3"/>
    <property type="match status" value="1"/>
</dbReference>
<evidence type="ECO:0000313" key="2">
    <source>
        <dbReference type="EMBL" id="SFR60556.1"/>
    </source>
</evidence>
<dbReference type="Gene3D" id="3.50.50.60">
    <property type="entry name" value="FAD/NAD(P)-binding domain"/>
    <property type="match status" value="1"/>
</dbReference>
<dbReference type="AlphaFoldDB" id="A0A1I6I1E2"/>
<feature type="domain" description="Amine oxidase" evidence="1">
    <location>
        <begin position="9"/>
        <end position="433"/>
    </location>
</feature>
<dbReference type="PANTHER" id="PTHR42923:SF3">
    <property type="entry name" value="PROTOPORPHYRINOGEN OXIDASE"/>
    <property type="match status" value="1"/>
</dbReference>
<dbReference type="Gene3D" id="3.90.660.20">
    <property type="entry name" value="Protoporphyrinogen oxidase, mitochondrial, domain 2"/>
    <property type="match status" value="1"/>
</dbReference>
<sequence length="450" mass="49898">MIGVVGGGIAGLAAAYRLRQHGYDVQVFEATDDVGGLAAVYETAGDDIEKFYHHLSKSEETIVELAQELGLGDRLEWRVGKNAYYVDGTVHPLDTAWQIAAYPHMSLYDKFRLGMLTQGIDVRGGRPDFDAYDDLSEYEHVPIRDFVVEHTTQSVYDNFVDPLLDGKFGDRKEDVSAAWFLGRVRFRGERDLLRGEILGYFDGGFRPLLDALVDAVGRENITTDARVTELATDGESVDSLTVETADGTATHEVDDVVVAAMPNVLEDLTGHECDIEFQGAVCGLATMSESLMDTYWLNVAHDAPFGSLIEHTNFVPRERYGGDHLLYVASYVQGPHEDLWQMDDDEVADVWFDEIARMFPDFDRAAVEEFRVARNPRAGPIYERGYLDLVVPYDLGDDVADGVYYAGMASAAQYPERSLNGGIVAGYECADRIAEKRRRAPAVESAVADD</sequence>
<dbReference type="Pfam" id="PF01593">
    <property type="entry name" value="Amino_oxidase"/>
    <property type="match status" value="1"/>
</dbReference>
<dbReference type="OrthoDB" id="11867at2157"/>
<dbReference type="PANTHER" id="PTHR42923">
    <property type="entry name" value="PROTOPORPHYRINOGEN OXIDASE"/>
    <property type="match status" value="1"/>
</dbReference>
<keyword evidence="3" id="KW-1185">Reference proteome</keyword>
<dbReference type="Proteomes" id="UP000198531">
    <property type="component" value="Unassembled WGS sequence"/>
</dbReference>
<name>A0A1I6I1E2_9EURY</name>
<dbReference type="GO" id="GO:0016491">
    <property type="term" value="F:oxidoreductase activity"/>
    <property type="evidence" value="ECO:0007669"/>
    <property type="project" value="InterPro"/>
</dbReference>
<dbReference type="NCBIfam" id="NF005560">
    <property type="entry name" value="PRK07233.1"/>
    <property type="match status" value="1"/>
</dbReference>
<evidence type="ECO:0000313" key="3">
    <source>
        <dbReference type="Proteomes" id="UP000198531"/>
    </source>
</evidence>
<reference evidence="3" key="1">
    <citation type="submission" date="2016-10" db="EMBL/GenBank/DDBJ databases">
        <authorList>
            <person name="Varghese N."/>
            <person name="Submissions S."/>
        </authorList>
    </citation>
    <scope>NUCLEOTIDE SEQUENCE [LARGE SCALE GENOMIC DNA]</scope>
    <source>
        <strain evidence="3">CGMCC 1.7736</strain>
    </source>
</reference>
<organism evidence="2 3">
    <name type="scientific">Halogeometricum rufum</name>
    <dbReference type="NCBI Taxonomy" id="553469"/>
    <lineage>
        <taxon>Archaea</taxon>
        <taxon>Methanobacteriati</taxon>
        <taxon>Methanobacteriota</taxon>
        <taxon>Stenosarchaea group</taxon>
        <taxon>Halobacteria</taxon>
        <taxon>Halobacteriales</taxon>
        <taxon>Haloferacaceae</taxon>
        <taxon>Halogeometricum</taxon>
    </lineage>
</organism>
<accession>A0A1I6I1E2</accession>
<dbReference type="EMBL" id="FOYT01000002">
    <property type="protein sequence ID" value="SFR60556.1"/>
    <property type="molecule type" value="Genomic_DNA"/>
</dbReference>
<dbReference type="STRING" id="553469.SAMN04487947_2747"/>
<evidence type="ECO:0000259" key="1">
    <source>
        <dbReference type="Pfam" id="PF01593"/>
    </source>
</evidence>
<dbReference type="RefSeq" id="WP_089808512.1">
    <property type="nucleotide sequence ID" value="NZ_FOYT01000002.1"/>
</dbReference>
<dbReference type="PRINTS" id="PR00419">
    <property type="entry name" value="ADXRDTASE"/>
</dbReference>
<protein>
    <submittedName>
        <fullName evidence="2">Protoporphyrinogen oxidase</fullName>
    </submittedName>
</protein>
<proteinExistence type="predicted"/>
<dbReference type="InterPro" id="IPR002937">
    <property type="entry name" value="Amino_oxidase"/>
</dbReference>
<dbReference type="InterPro" id="IPR036188">
    <property type="entry name" value="FAD/NAD-bd_sf"/>
</dbReference>